<sequence>MAIQILFNRKYCSCELRLVTLLAFRGAGELLESRVALQFLGWREREKQTRTGPIPANVPSLSKRPRKTVRQLSVAKLQIETFYAGNERKILYSPSANKRPMKINGIYIELIY</sequence>
<keyword evidence="2" id="KW-1185">Reference proteome</keyword>
<dbReference type="EMBL" id="JADYXP020000001">
    <property type="protein sequence ID" value="KAL0132918.1"/>
    <property type="molecule type" value="Genomic_DNA"/>
</dbReference>
<name>A0AAW2H0I3_9HYME</name>
<organism evidence="1 2">
    <name type="scientific">Cardiocondyla obscurior</name>
    <dbReference type="NCBI Taxonomy" id="286306"/>
    <lineage>
        <taxon>Eukaryota</taxon>
        <taxon>Metazoa</taxon>
        <taxon>Ecdysozoa</taxon>
        <taxon>Arthropoda</taxon>
        <taxon>Hexapoda</taxon>
        <taxon>Insecta</taxon>
        <taxon>Pterygota</taxon>
        <taxon>Neoptera</taxon>
        <taxon>Endopterygota</taxon>
        <taxon>Hymenoptera</taxon>
        <taxon>Apocrita</taxon>
        <taxon>Aculeata</taxon>
        <taxon>Formicoidea</taxon>
        <taxon>Formicidae</taxon>
        <taxon>Myrmicinae</taxon>
        <taxon>Cardiocondyla</taxon>
    </lineage>
</organism>
<evidence type="ECO:0000313" key="1">
    <source>
        <dbReference type="EMBL" id="KAL0132918.1"/>
    </source>
</evidence>
<proteinExistence type="predicted"/>
<dbReference type="Proteomes" id="UP001430953">
    <property type="component" value="Unassembled WGS sequence"/>
</dbReference>
<gene>
    <name evidence="1" type="ORF">PUN28_000570</name>
</gene>
<dbReference type="AlphaFoldDB" id="A0AAW2H0I3"/>
<protein>
    <submittedName>
        <fullName evidence="1">Uncharacterized protein</fullName>
    </submittedName>
</protein>
<comment type="caution">
    <text evidence="1">The sequence shown here is derived from an EMBL/GenBank/DDBJ whole genome shotgun (WGS) entry which is preliminary data.</text>
</comment>
<evidence type="ECO:0000313" key="2">
    <source>
        <dbReference type="Proteomes" id="UP001430953"/>
    </source>
</evidence>
<accession>A0AAW2H0I3</accession>
<reference evidence="1 2" key="1">
    <citation type="submission" date="2023-03" db="EMBL/GenBank/DDBJ databases">
        <title>High recombination rates correlate with genetic variation in Cardiocondyla obscurior ants.</title>
        <authorList>
            <person name="Errbii M."/>
        </authorList>
    </citation>
    <scope>NUCLEOTIDE SEQUENCE [LARGE SCALE GENOMIC DNA]</scope>
    <source>
        <strain evidence="1">Alpha-2009</strain>
        <tissue evidence="1">Whole body</tissue>
    </source>
</reference>